<name>A0ABW7FBP3_9BURK</name>
<dbReference type="InterPro" id="IPR027417">
    <property type="entry name" value="P-loop_NTPase"/>
</dbReference>
<accession>A0ABW7FBP3</accession>
<dbReference type="SMART" id="SM00382">
    <property type="entry name" value="AAA"/>
    <property type="match status" value="1"/>
</dbReference>
<protein>
    <submittedName>
        <fullName evidence="7">ABC transporter ATP-binding protein</fullName>
    </submittedName>
</protein>
<dbReference type="GO" id="GO:0005524">
    <property type="term" value="F:ATP binding"/>
    <property type="evidence" value="ECO:0007669"/>
    <property type="project" value="UniProtKB-KW"/>
</dbReference>
<keyword evidence="8" id="KW-1185">Reference proteome</keyword>
<dbReference type="PANTHER" id="PTHR43023">
    <property type="entry name" value="PROTEIN TRIGALACTOSYLDIACYLGLYCEROL 3, CHLOROPLASTIC"/>
    <property type="match status" value="1"/>
</dbReference>
<evidence type="ECO:0000256" key="5">
    <source>
        <dbReference type="SAM" id="MobiDB-lite"/>
    </source>
</evidence>
<dbReference type="PROSITE" id="PS50893">
    <property type="entry name" value="ABC_TRANSPORTER_2"/>
    <property type="match status" value="1"/>
</dbReference>
<sequence>MSTDTVIEVDNLTTAFAGHVIHRHLNLTVHRGEVLALIGGSGSGKTTLLRLLLGLEVPQAGSIRIFGHPLGRCAAQDLERVRHRWGVLFQHGALFSALSVFDNIALPLRELKSVPPDMVRPLVMLKLAQVGLRPQDAHKAPSELSGGMVKRASLARALILDPQLLFLDEPTAGLDPDSAKQFVKLLRRLRQELGLTVVMVTHDVDTLFAVADRVAVLAEQRILACGPLAEVARLPHPFVRNFFLGHAERCAEEDVKRFRLSLDDTSDDGGRDGQPLAQAGLAERGPSWPVPRGDDAAGRINQPAAPDGPAWERPGARPESMNS</sequence>
<dbReference type="InterPro" id="IPR003593">
    <property type="entry name" value="AAA+_ATPase"/>
</dbReference>
<dbReference type="RefSeq" id="WP_394394447.1">
    <property type="nucleotide sequence ID" value="NZ_JBIGHW010000001.1"/>
</dbReference>
<keyword evidence="1" id="KW-0813">Transport</keyword>
<dbReference type="Pfam" id="PF00005">
    <property type="entry name" value="ABC_tran"/>
    <property type="match status" value="1"/>
</dbReference>
<keyword evidence="2" id="KW-0472">Membrane</keyword>
<evidence type="ECO:0000313" key="7">
    <source>
        <dbReference type="EMBL" id="MFG6439159.1"/>
    </source>
</evidence>
<feature type="domain" description="ABC transporter" evidence="6">
    <location>
        <begin position="7"/>
        <end position="244"/>
    </location>
</feature>
<reference evidence="7 8" key="1">
    <citation type="submission" date="2024-08" db="EMBL/GenBank/DDBJ databases">
        <authorList>
            <person name="Lu H."/>
        </authorList>
    </citation>
    <scope>NUCLEOTIDE SEQUENCE [LARGE SCALE GENOMIC DNA]</scope>
    <source>
        <strain evidence="7 8">LKC17W</strain>
    </source>
</reference>
<evidence type="ECO:0000256" key="1">
    <source>
        <dbReference type="ARBA" id="ARBA00022448"/>
    </source>
</evidence>
<evidence type="ECO:0000256" key="3">
    <source>
        <dbReference type="ARBA" id="ARBA00022741"/>
    </source>
</evidence>
<keyword evidence="4 7" id="KW-0067">ATP-binding</keyword>
<gene>
    <name evidence="7" type="ORF">ACG0Z3_00535</name>
</gene>
<evidence type="ECO:0000313" key="8">
    <source>
        <dbReference type="Proteomes" id="UP001606301"/>
    </source>
</evidence>
<dbReference type="EMBL" id="JBIGHW010000001">
    <property type="protein sequence ID" value="MFG6439159.1"/>
    <property type="molecule type" value="Genomic_DNA"/>
</dbReference>
<evidence type="ECO:0000256" key="4">
    <source>
        <dbReference type="ARBA" id="ARBA00022840"/>
    </source>
</evidence>
<proteinExistence type="predicted"/>
<dbReference type="PANTHER" id="PTHR43023:SF3">
    <property type="entry name" value="PROTEIN TRIGALACTOSYLDIACYLGLYCEROL 3, CHLOROPLASTIC"/>
    <property type="match status" value="1"/>
</dbReference>
<keyword evidence="3" id="KW-0547">Nucleotide-binding</keyword>
<keyword evidence="2" id="KW-1003">Cell membrane</keyword>
<dbReference type="SUPFAM" id="SSF52540">
    <property type="entry name" value="P-loop containing nucleoside triphosphate hydrolases"/>
    <property type="match status" value="1"/>
</dbReference>
<dbReference type="InterPro" id="IPR003439">
    <property type="entry name" value="ABC_transporter-like_ATP-bd"/>
</dbReference>
<dbReference type="Proteomes" id="UP001606301">
    <property type="component" value="Unassembled WGS sequence"/>
</dbReference>
<feature type="region of interest" description="Disordered" evidence="5">
    <location>
        <begin position="262"/>
        <end position="323"/>
    </location>
</feature>
<organism evidence="7 8">
    <name type="scientific">Pelomonas margarita</name>
    <dbReference type="NCBI Taxonomy" id="3299031"/>
    <lineage>
        <taxon>Bacteria</taxon>
        <taxon>Pseudomonadati</taxon>
        <taxon>Pseudomonadota</taxon>
        <taxon>Betaproteobacteria</taxon>
        <taxon>Burkholderiales</taxon>
        <taxon>Sphaerotilaceae</taxon>
        <taxon>Roseateles</taxon>
    </lineage>
</organism>
<comment type="caution">
    <text evidence="7">The sequence shown here is derived from an EMBL/GenBank/DDBJ whole genome shotgun (WGS) entry which is preliminary data.</text>
</comment>
<evidence type="ECO:0000259" key="6">
    <source>
        <dbReference type="PROSITE" id="PS50893"/>
    </source>
</evidence>
<dbReference type="Gene3D" id="3.40.50.300">
    <property type="entry name" value="P-loop containing nucleotide triphosphate hydrolases"/>
    <property type="match status" value="1"/>
</dbReference>
<evidence type="ECO:0000256" key="2">
    <source>
        <dbReference type="ARBA" id="ARBA00022475"/>
    </source>
</evidence>